<evidence type="ECO:0000313" key="3">
    <source>
        <dbReference type="Proteomes" id="UP000193986"/>
    </source>
</evidence>
<dbReference type="EMBL" id="MCFC01000012">
    <property type="protein sequence ID" value="ORY31913.1"/>
    <property type="molecule type" value="Genomic_DNA"/>
</dbReference>
<gene>
    <name evidence="2" type="ORF">BCR39DRAFT_68265</name>
</gene>
<feature type="region of interest" description="Disordered" evidence="1">
    <location>
        <begin position="1"/>
        <end position="133"/>
    </location>
</feature>
<feature type="compositionally biased region" description="Polar residues" evidence="1">
    <location>
        <begin position="97"/>
        <end position="119"/>
    </location>
</feature>
<comment type="caution">
    <text evidence="2">The sequence shown here is derived from an EMBL/GenBank/DDBJ whole genome shotgun (WGS) entry which is preliminary data.</text>
</comment>
<accession>A0A1Y2BAS5</accession>
<evidence type="ECO:0000313" key="2">
    <source>
        <dbReference type="EMBL" id="ORY31913.1"/>
    </source>
</evidence>
<feature type="compositionally biased region" description="Low complexity" evidence="1">
    <location>
        <begin position="64"/>
        <end position="83"/>
    </location>
</feature>
<keyword evidence="3" id="KW-1185">Reference proteome</keyword>
<organism evidence="2 3">
    <name type="scientific">Naematelia encephala</name>
    <dbReference type="NCBI Taxonomy" id="71784"/>
    <lineage>
        <taxon>Eukaryota</taxon>
        <taxon>Fungi</taxon>
        <taxon>Dikarya</taxon>
        <taxon>Basidiomycota</taxon>
        <taxon>Agaricomycotina</taxon>
        <taxon>Tremellomycetes</taxon>
        <taxon>Tremellales</taxon>
        <taxon>Naemateliaceae</taxon>
        <taxon>Naematelia</taxon>
    </lineage>
</organism>
<dbReference type="AlphaFoldDB" id="A0A1Y2BAS5"/>
<feature type="compositionally biased region" description="Polar residues" evidence="1">
    <location>
        <begin position="45"/>
        <end position="54"/>
    </location>
</feature>
<feature type="compositionally biased region" description="Pro residues" evidence="1">
    <location>
        <begin position="28"/>
        <end position="44"/>
    </location>
</feature>
<name>A0A1Y2BAS5_9TREE</name>
<dbReference type="Proteomes" id="UP000193986">
    <property type="component" value="Unassembled WGS sequence"/>
</dbReference>
<evidence type="ECO:0000256" key="1">
    <source>
        <dbReference type="SAM" id="MobiDB-lite"/>
    </source>
</evidence>
<protein>
    <submittedName>
        <fullName evidence="2">Uncharacterized protein</fullName>
    </submittedName>
</protein>
<sequence length="154" mass="15987">MGSFGRGPPAVPAHGPLYGKHLIGTAWPPVPPGAGGPQLRPPPRSNLSHSSQPLESIVDEDRSTTSSSFTTKTTTMPKSIPSPNGTGFGFAQREQVDQVTVNSLGTRQSLSSVESSTMTIKPDDAAGGPNKPKLKGQIASLAKMLSGLKTKGKE</sequence>
<proteinExistence type="predicted"/>
<reference evidence="2 3" key="1">
    <citation type="submission" date="2016-07" db="EMBL/GenBank/DDBJ databases">
        <title>Pervasive Adenine N6-methylation of Active Genes in Fungi.</title>
        <authorList>
            <consortium name="DOE Joint Genome Institute"/>
            <person name="Mondo S.J."/>
            <person name="Dannebaum R.O."/>
            <person name="Kuo R.C."/>
            <person name="Labutti K."/>
            <person name="Haridas S."/>
            <person name="Kuo A."/>
            <person name="Salamov A."/>
            <person name="Ahrendt S.R."/>
            <person name="Lipzen A."/>
            <person name="Sullivan W."/>
            <person name="Andreopoulos W.B."/>
            <person name="Clum A."/>
            <person name="Lindquist E."/>
            <person name="Daum C."/>
            <person name="Ramamoorthy G.K."/>
            <person name="Gryganskyi A."/>
            <person name="Culley D."/>
            <person name="Magnuson J.K."/>
            <person name="James T.Y."/>
            <person name="O'Malley M.A."/>
            <person name="Stajich J.E."/>
            <person name="Spatafora J.W."/>
            <person name="Visel A."/>
            <person name="Grigoriev I.V."/>
        </authorList>
    </citation>
    <scope>NUCLEOTIDE SEQUENCE [LARGE SCALE GENOMIC DNA]</scope>
    <source>
        <strain evidence="2 3">68-887.2</strain>
    </source>
</reference>
<dbReference type="InParanoid" id="A0A1Y2BAS5"/>